<evidence type="ECO:0000259" key="1">
    <source>
        <dbReference type="Pfam" id="PF12728"/>
    </source>
</evidence>
<dbReference type="SUPFAM" id="SSF46955">
    <property type="entry name" value="Putative DNA-binding domain"/>
    <property type="match status" value="1"/>
</dbReference>
<dbReference type="Gene3D" id="1.10.10.10">
    <property type="entry name" value="Winged helix-like DNA-binding domain superfamily/Winged helix DNA-binding domain"/>
    <property type="match status" value="1"/>
</dbReference>
<name>A0A8E1T263_9PSEU</name>
<reference evidence="2 3" key="1">
    <citation type="submission" date="2020-08" db="EMBL/GenBank/DDBJ databases">
        <title>Amycolatopsis echigonensis JCM 21831.</title>
        <authorList>
            <person name="Tedsree N."/>
            <person name="Kuncharoen N."/>
            <person name="Likhitwitayawuid K."/>
            <person name="Tanasupawat S."/>
        </authorList>
    </citation>
    <scope>NUCLEOTIDE SEQUENCE [LARGE SCALE GENOMIC DNA]</scope>
    <source>
        <strain evidence="2 3">JCM 21831</strain>
    </source>
</reference>
<dbReference type="EMBL" id="JACJHR010000001">
    <property type="protein sequence ID" value="MBB2497625.1"/>
    <property type="molecule type" value="Genomic_DNA"/>
</dbReference>
<organism evidence="2 3">
    <name type="scientific">Amycolatopsis echigonensis</name>
    <dbReference type="NCBI Taxonomy" id="2576905"/>
    <lineage>
        <taxon>Bacteria</taxon>
        <taxon>Bacillati</taxon>
        <taxon>Actinomycetota</taxon>
        <taxon>Actinomycetes</taxon>
        <taxon>Pseudonocardiales</taxon>
        <taxon>Pseudonocardiaceae</taxon>
        <taxon>Amycolatopsis</taxon>
    </lineage>
</organism>
<dbReference type="InterPro" id="IPR036388">
    <property type="entry name" value="WH-like_DNA-bd_sf"/>
</dbReference>
<evidence type="ECO:0000313" key="2">
    <source>
        <dbReference type="EMBL" id="MBB2497625.1"/>
    </source>
</evidence>
<dbReference type="Proteomes" id="UP000550260">
    <property type="component" value="Unassembled WGS sequence"/>
</dbReference>
<dbReference type="Pfam" id="PF12728">
    <property type="entry name" value="HTH_17"/>
    <property type="match status" value="1"/>
</dbReference>
<protein>
    <submittedName>
        <fullName evidence="2">Helix-turn-helix domain-containing protein</fullName>
    </submittedName>
</protein>
<dbReference type="RefSeq" id="WP_067587744.1">
    <property type="nucleotide sequence ID" value="NZ_JACJHR010000001.1"/>
</dbReference>
<feature type="domain" description="Helix-turn-helix" evidence="1">
    <location>
        <begin position="10"/>
        <end position="63"/>
    </location>
</feature>
<accession>A0A8E1T263</accession>
<dbReference type="InterPro" id="IPR009061">
    <property type="entry name" value="DNA-bd_dom_put_sf"/>
</dbReference>
<proteinExistence type="predicted"/>
<sequence length="72" mass="8181">MELRLLGEQWFTTEELAELLGVDPSSVRRWRTSRPPQGPPFVQLSERVTIYNAADVEAWLRSKRVDPGTVAA</sequence>
<dbReference type="InterPro" id="IPR041657">
    <property type="entry name" value="HTH_17"/>
</dbReference>
<evidence type="ECO:0000313" key="3">
    <source>
        <dbReference type="Proteomes" id="UP000550260"/>
    </source>
</evidence>
<comment type="caution">
    <text evidence="2">The sequence shown here is derived from an EMBL/GenBank/DDBJ whole genome shotgun (WGS) entry which is preliminary data.</text>
</comment>
<dbReference type="AlphaFoldDB" id="A0A8E1T263"/>
<gene>
    <name evidence="2" type="ORF">H5411_00535</name>
</gene>